<dbReference type="PROSITE" id="PS50097">
    <property type="entry name" value="BTB"/>
    <property type="match status" value="1"/>
</dbReference>
<sequence length="1105" mass="127454">MSFKFFDKLSQNFIELLNDKEDYNVVIEVENEKSFTSHSNVLKCRSTYFHKELKNIIPNENNIKKITKPNISGVIFDIILKYIYGGIVNFENVETRFIFDLMIAANEFEIEELTKKLENHLIENKSSWLKSHFSLVYRSIFNGNNFKDLEKFCNDIVAKYPNLIFDAEDFISLQESALVSLLKRDDLQLEEVIVWEYIIKWGIGQNSTLPVDLNEWNDENFTTLKTTLQQCLPLIRYFHISIMDIWKRVKPYKKILDEQLWEDLNQYFVAPDQPGESIILSPRTKIVRKLPTRTTTEQAKPVLPLEMTENRWVPVSVSNQHIKSTDEMETVQRKVKALLNKLTLEKFDSISGQIIDFANKSRDEREGRILKEVICLIFKNLCDKPNYGQMYAQLCREMMERIDIEIIDENVKNVFGKFIQGATLFRKYLLNRCQEDFEKGWKVNVPLPSNEKGEPNLMSDEYYTAAKAKRRGLGLIRFIGELFKLNMITERIIHECIKKLLTVSSNHETPEEEEIESLCTLLNTIGQQLDHNKAKTHMDAYFNQMGDISRNPKISNRIRFMLQDVIELRNNNWILRRDKKYAARKIEDEFIRRTASSGGRGLPKMADQMTRVGSGRRGDKSSSGEQSLYGGWSTVSSSSSRKAGDLSKFGSVSRSKVSGPVGLAPGEVVGTFTDRSKGWKIENKDRKDKASSIAQTNSTSNLYSVLTRADTERILHPRSTTIKETNVAPKPTTTTPSPRQPLSISEEVAERKINNLIAEYFNVLDIQEVILCVKDLPKEYHSKVVSSFANKVLEKKQDDVRKVIEVFDRVINEGVLSKKEFIDGLAVTIEFLIDIGVDAPKSYTFTGQLLFTSRFDLKEVMEILNPLLDDVKGTEKVMAGYIEEWKREIDEQSIARKVKASGFDFNLILPHTEILGFIVNQVLYSLTNTPYEFQFILRGSLNVFEPQTFWGTTMILKTVDNSDTFDNLGNTNDSFIFSLKNGNIQNSILSRVKKPKYAICNVLKRVQKQYDNIVSKSSSHRFNTPSRNDFTLLEEDDEAEEEVEDVMYQLKVEIYEDICKEVASCWVWVKMVTEVFNEKLYFDPKSKKFLKRIGDGKSLLGMQKL</sequence>
<evidence type="ECO:0000256" key="5">
    <source>
        <dbReference type="ARBA" id="ARBA00022553"/>
    </source>
</evidence>
<dbReference type="Gene3D" id="3.30.710.10">
    <property type="entry name" value="Potassium Channel Kv1.1, Chain A"/>
    <property type="match status" value="1"/>
</dbReference>
<dbReference type="Proteomes" id="UP000266861">
    <property type="component" value="Unassembled WGS sequence"/>
</dbReference>
<dbReference type="FunFam" id="1.25.40.180:FF:000020">
    <property type="entry name" value="Eukaryotic translation initiation factor subunit"/>
    <property type="match status" value="1"/>
</dbReference>
<dbReference type="InterPro" id="IPR011705">
    <property type="entry name" value="BACK"/>
</dbReference>
<dbReference type="EMBL" id="PQFF01000248">
    <property type="protein sequence ID" value="RHZ70452.1"/>
    <property type="molecule type" value="Genomic_DNA"/>
</dbReference>
<feature type="compositionally biased region" description="Polar residues" evidence="8">
    <location>
        <begin position="731"/>
        <end position="743"/>
    </location>
</feature>
<dbReference type="GO" id="GO:0003729">
    <property type="term" value="F:mRNA binding"/>
    <property type="evidence" value="ECO:0007669"/>
    <property type="project" value="TreeGrafter"/>
</dbReference>
<dbReference type="InterPro" id="IPR016024">
    <property type="entry name" value="ARM-type_fold"/>
</dbReference>
<dbReference type="SMART" id="SM00543">
    <property type="entry name" value="MIF4G"/>
    <property type="match status" value="1"/>
</dbReference>
<dbReference type="InterPro" id="IPR003891">
    <property type="entry name" value="Initiation_fac_eIF4g_MI"/>
</dbReference>
<feature type="region of interest" description="Disordered" evidence="8">
    <location>
        <begin position="714"/>
        <end position="744"/>
    </location>
</feature>
<dbReference type="PANTHER" id="PTHR23253:SF9">
    <property type="entry name" value="EUKARYOTIC TRANSLATION INITIATION FACTOR 4 GAMMA 2"/>
    <property type="match status" value="1"/>
</dbReference>
<dbReference type="InterPro" id="IPR011333">
    <property type="entry name" value="SKP1/BTB/POZ_sf"/>
</dbReference>
<evidence type="ECO:0000313" key="11">
    <source>
        <dbReference type="EMBL" id="RHZ70452.1"/>
    </source>
</evidence>
<keyword evidence="7" id="KW-0648">Protein biosynthesis</keyword>
<accession>A0A397I5M8</accession>
<evidence type="ECO:0000256" key="8">
    <source>
        <dbReference type="SAM" id="MobiDB-lite"/>
    </source>
</evidence>
<dbReference type="PANTHER" id="PTHR23253">
    <property type="entry name" value="EUKARYOTIC TRANSLATION INITIATION FACTOR 4 GAMMA"/>
    <property type="match status" value="1"/>
</dbReference>
<evidence type="ECO:0000259" key="9">
    <source>
        <dbReference type="PROSITE" id="PS50097"/>
    </source>
</evidence>
<evidence type="ECO:0000256" key="1">
    <source>
        <dbReference type="ARBA" id="ARBA00004496"/>
    </source>
</evidence>
<evidence type="ECO:0000256" key="7">
    <source>
        <dbReference type="ARBA" id="ARBA00022917"/>
    </source>
</evidence>
<dbReference type="STRING" id="1348612.A0A397I5M8"/>
<dbReference type="GO" id="GO:0010494">
    <property type="term" value="C:cytoplasmic stress granule"/>
    <property type="evidence" value="ECO:0007669"/>
    <property type="project" value="UniProtKB-ARBA"/>
</dbReference>
<comment type="subcellular location">
    <subcellularLocation>
        <location evidence="1">Cytoplasm</location>
    </subcellularLocation>
</comment>
<keyword evidence="3" id="KW-0963">Cytoplasm</keyword>
<dbReference type="Pfam" id="PF02847">
    <property type="entry name" value="MA3"/>
    <property type="match status" value="1"/>
</dbReference>
<evidence type="ECO:0000256" key="2">
    <source>
        <dbReference type="ARBA" id="ARBA00005775"/>
    </source>
</evidence>
<dbReference type="GO" id="GO:0003743">
    <property type="term" value="F:translation initiation factor activity"/>
    <property type="evidence" value="ECO:0007669"/>
    <property type="project" value="UniProtKB-KW"/>
</dbReference>
<dbReference type="PROSITE" id="PS51366">
    <property type="entry name" value="MI"/>
    <property type="match status" value="1"/>
</dbReference>
<keyword evidence="5" id="KW-0597">Phosphoprotein</keyword>
<feature type="domain" description="MI" evidence="10">
    <location>
        <begin position="748"/>
        <end position="869"/>
    </location>
</feature>
<evidence type="ECO:0000313" key="12">
    <source>
        <dbReference type="Proteomes" id="UP000266861"/>
    </source>
</evidence>
<organism evidence="11 12">
    <name type="scientific">Diversispora epigaea</name>
    <dbReference type="NCBI Taxonomy" id="1348612"/>
    <lineage>
        <taxon>Eukaryota</taxon>
        <taxon>Fungi</taxon>
        <taxon>Fungi incertae sedis</taxon>
        <taxon>Mucoromycota</taxon>
        <taxon>Glomeromycotina</taxon>
        <taxon>Glomeromycetes</taxon>
        <taxon>Diversisporales</taxon>
        <taxon>Diversisporaceae</taxon>
        <taxon>Diversispora</taxon>
    </lineage>
</organism>
<keyword evidence="4" id="KW-0396">Initiation factor</keyword>
<keyword evidence="6" id="KW-0694">RNA-binding</keyword>
<dbReference type="SUPFAM" id="SSF54695">
    <property type="entry name" value="POZ domain"/>
    <property type="match status" value="1"/>
</dbReference>
<evidence type="ECO:0000256" key="4">
    <source>
        <dbReference type="ARBA" id="ARBA00022540"/>
    </source>
</evidence>
<dbReference type="Gene3D" id="1.25.40.180">
    <property type="match status" value="2"/>
</dbReference>
<dbReference type="Pfam" id="PF00651">
    <property type="entry name" value="BTB"/>
    <property type="match status" value="1"/>
</dbReference>
<dbReference type="AlphaFoldDB" id="A0A397I5M8"/>
<feature type="region of interest" description="Disordered" evidence="8">
    <location>
        <begin position="596"/>
        <end position="657"/>
    </location>
</feature>
<dbReference type="InterPro" id="IPR003890">
    <property type="entry name" value="MIF4G-like_typ-3"/>
</dbReference>
<reference evidence="11 12" key="1">
    <citation type="submission" date="2018-08" db="EMBL/GenBank/DDBJ databases">
        <title>Genome and evolution of the arbuscular mycorrhizal fungus Diversispora epigaea (formerly Glomus versiforme) and its bacterial endosymbionts.</title>
        <authorList>
            <person name="Sun X."/>
            <person name="Fei Z."/>
            <person name="Harrison M."/>
        </authorList>
    </citation>
    <scope>NUCLEOTIDE SEQUENCE [LARGE SCALE GENOMIC DNA]</scope>
    <source>
        <strain evidence="11 12">IT104</strain>
    </source>
</reference>
<comment type="similarity">
    <text evidence="2">Belongs to the eukaryotic initiation factor 4G family.</text>
</comment>
<evidence type="ECO:0000259" key="10">
    <source>
        <dbReference type="PROSITE" id="PS51366"/>
    </source>
</evidence>
<dbReference type="InterPro" id="IPR000210">
    <property type="entry name" value="BTB/POZ_dom"/>
</dbReference>
<dbReference type="OrthoDB" id="514777at2759"/>
<dbReference type="GO" id="GO:0016281">
    <property type="term" value="C:eukaryotic translation initiation factor 4F complex"/>
    <property type="evidence" value="ECO:0007669"/>
    <property type="project" value="TreeGrafter"/>
</dbReference>
<proteinExistence type="inferred from homology"/>
<dbReference type="SMART" id="SM00225">
    <property type="entry name" value="BTB"/>
    <property type="match status" value="1"/>
</dbReference>
<dbReference type="Pfam" id="PF02854">
    <property type="entry name" value="MIF4G"/>
    <property type="match status" value="1"/>
</dbReference>
<dbReference type="SUPFAM" id="SSF48371">
    <property type="entry name" value="ARM repeat"/>
    <property type="match status" value="2"/>
</dbReference>
<name>A0A397I5M8_9GLOM</name>
<evidence type="ECO:0008006" key="13">
    <source>
        <dbReference type="Google" id="ProtNLM"/>
    </source>
</evidence>
<evidence type="ECO:0000256" key="3">
    <source>
        <dbReference type="ARBA" id="ARBA00022490"/>
    </source>
</evidence>
<comment type="caution">
    <text evidence="11">The sequence shown here is derived from an EMBL/GenBank/DDBJ whole genome shotgun (WGS) entry which is preliminary data.</text>
</comment>
<protein>
    <recommendedName>
        <fullName evidence="13">BTB domain-containing protein</fullName>
    </recommendedName>
</protein>
<feature type="domain" description="BTB" evidence="9">
    <location>
        <begin position="23"/>
        <end position="92"/>
    </location>
</feature>
<gene>
    <name evidence="11" type="ORF">Glove_271g30</name>
</gene>
<dbReference type="Pfam" id="PF07707">
    <property type="entry name" value="BACK"/>
    <property type="match status" value="1"/>
</dbReference>
<keyword evidence="12" id="KW-1185">Reference proteome</keyword>
<evidence type="ECO:0000256" key="6">
    <source>
        <dbReference type="ARBA" id="ARBA00022884"/>
    </source>
</evidence>